<keyword evidence="2" id="KW-1185">Reference proteome</keyword>
<dbReference type="EMBL" id="ABID01000015">
    <property type="protein sequence ID" value="EDQ03495.1"/>
    <property type="molecule type" value="Genomic_DNA"/>
</dbReference>
<reference evidence="1 2" key="1">
    <citation type="submission" date="2007-11" db="EMBL/GenBank/DDBJ databases">
        <authorList>
            <person name="Wagner-Dobler I."/>
            <person name="Ferriera S."/>
            <person name="Johnson J."/>
            <person name="Kravitz S."/>
            <person name="Beeson K."/>
            <person name="Sutton G."/>
            <person name="Rogers Y.-H."/>
            <person name="Friedman R."/>
            <person name="Frazier M."/>
            <person name="Venter J.C."/>
        </authorList>
    </citation>
    <scope>NUCLEOTIDE SEQUENCE [LARGE SCALE GENOMIC DNA]</scope>
    <source>
        <strain evidence="1 2">HEL-45</strain>
    </source>
</reference>
<protein>
    <submittedName>
        <fullName evidence="1">Uncharacterized protein</fullName>
    </submittedName>
</protein>
<evidence type="ECO:0000313" key="2">
    <source>
        <dbReference type="Proteomes" id="UP000003257"/>
    </source>
</evidence>
<name>A0ABP2D5G4_9RHOB</name>
<proteinExistence type="predicted"/>
<comment type="caution">
    <text evidence="1">The sequence shown here is derived from an EMBL/GenBank/DDBJ whole genome shotgun (WGS) entry which is preliminary data.</text>
</comment>
<sequence length="53" mass="5608">MEGLNASLSPDDEMAARMIGDYQNAEAMIFGEAPSFDAILASTGSLEDQLNQA</sequence>
<evidence type="ECO:0000313" key="1">
    <source>
        <dbReference type="EMBL" id="EDQ03495.1"/>
    </source>
</evidence>
<gene>
    <name evidence="1" type="ORF">OIHEL45_17376</name>
</gene>
<dbReference type="RefSeq" id="WP_007120928.1">
    <property type="nucleotide sequence ID" value="NZ_ABID01000015.1"/>
</dbReference>
<dbReference type="Proteomes" id="UP000003257">
    <property type="component" value="Unassembled WGS sequence"/>
</dbReference>
<accession>A0ABP2D5G4</accession>
<organism evidence="1 2">
    <name type="scientific">Sulfitobacter indolifex HEL-45</name>
    <dbReference type="NCBI Taxonomy" id="391624"/>
    <lineage>
        <taxon>Bacteria</taxon>
        <taxon>Pseudomonadati</taxon>
        <taxon>Pseudomonadota</taxon>
        <taxon>Alphaproteobacteria</taxon>
        <taxon>Rhodobacterales</taxon>
        <taxon>Roseobacteraceae</taxon>
        <taxon>Sulfitobacter</taxon>
    </lineage>
</organism>